<dbReference type="STRING" id="1077348.A0A2G8S6C2"/>
<proteinExistence type="predicted"/>
<dbReference type="Proteomes" id="UP000230002">
    <property type="component" value="Unassembled WGS sequence"/>
</dbReference>
<organism evidence="1 2">
    <name type="scientific">Ganoderma sinense ZZ0214-1</name>
    <dbReference type="NCBI Taxonomy" id="1077348"/>
    <lineage>
        <taxon>Eukaryota</taxon>
        <taxon>Fungi</taxon>
        <taxon>Dikarya</taxon>
        <taxon>Basidiomycota</taxon>
        <taxon>Agaricomycotina</taxon>
        <taxon>Agaricomycetes</taxon>
        <taxon>Polyporales</taxon>
        <taxon>Polyporaceae</taxon>
        <taxon>Ganoderma</taxon>
    </lineage>
</organism>
<reference evidence="1 2" key="1">
    <citation type="journal article" date="2015" name="Sci. Rep.">
        <title>Chromosome-level genome map provides insights into diverse defense mechanisms in the medicinal fungus Ganoderma sinense.</title>
        <authorList>
            <person name="Zhu Y."/>
            <person name="Xu J."/>
            <person name="Sun C."/>
            <person name="Zhou S."/>
            <person name="Xu H."/>
            <person name="Nelson D.R."/>
            <person name="Qian J."/>
            <person name="Song J."/>
            <person name="Luo H."/>
            <person name="Xiang L."/>
            <person name="Li Y."/>
            <person name="Xu Z."/>
            <person name="Ji A."/>
            <person name="Wang L."/>
            <person name="Lu S."/>
            <person name="Hayward A."/>
            <person name="Sun W."/>
            <person name="Li X."/>
            <person name="Schwartz D.C."/>
            <person name="Wang Y."/>
            <person name="Chen S."/>
        </authorList>
    </citation>
    <scope>NUCLEOTIDE SEQUENCE [LARGE SCALE GENOMIC DNA]</scope>
    <source>
        <strain evidence="1 2">ZZ0214-1</strain>
    </source>
</reference>
<gene>
    <name evidence="1" type="ORF">GSI_09338</name>
</gene>
<accession>A0A2G8S6C2</accession>
<name>A0A2G8S6C2_9APHY</name>
<evidence type="ECO:0000313" key="1">
    <source>
        <dbReference type="EMBL" id="PIL29287.1"/>
    </source>
</evidence>
<dbReference type="OrthoDB" id="442352at2759"/>
<keyword evidence="2" id="KW-1185">Reference proteome</keyword>
<dbReference type="AlphaFoldDB" id="A0A2G8S6C2"/>
<evidence type="ECO:0000313" key="2">
    <source>
        <dbReference type="Proteomes" id="UP000230002"/>
    </source>
</evidence>
<dbReference type="EMBL" id="AYKW01000023">
    <property type="protein sequence ID" value="PIL29287.1"/>
    <property type="molecule type" value="Genomic_DNA"/>
</dbReference>
<protein>
    <submittedName>
        <fullName evidence="1">Uncharacterized protein</fullName>
    </submittedName>
</protein>
<sequence>MPPVIQEIATDALTALRIVPDPADQHDLRPSQTTKRQHIHLNFITVPLVSVFVLLVEEVFDGQTLRDGVLGTGVQPLNIMALFISLNHPSDGMDILPGRRDANGSTSRSAGYVDGDMELHDLSSRARTFAPSQTSVSDALSLKHKHKHSWSPLSLLALLSQPLSQLAAVFLTATHLLERLSLALVPFAPLIWVAWMRALGVLGAVGGMDVPSCLLCNTNIGATILLARVL</sequence>
<comment type="caution">
    <text evidence="1">The sequence shown here is derived from an EMBL/GenBank/DDBJ whole genome shotgun (WGS) entry which is preliminary data.</text>
</comment>